<feature type="region of interest" description="Disordered" evidence="1">
    <location>
        <begin position="83"/>
        <end position="146"/>
    </location>
</feature>
<dbReference type="EMBL" id="CAIJEO010000002">
    <property type="protein sequence ID" value="CAD0085449.1"/>
    <property type="molecule type" value="Genomic_DNA"/>
</dbReference>
<name>A0A9N8JCP6_9PEZI</name>
<reference evidence="2" key="1">
    <citation type="submission" date="2020-06" db="EMBL/GenBank/DDBJ databases">
        <authorList>
            <person name="Onetto C."/>
        </authorList>
    </citation>
    <scope>NUCLEOTIDE SEQUENCE</scope>
</reference>
<keyword evidence="3" id="KW-1185">Reference proteome</keyword>
<dbReference type="AlphaFoldDB" id="A0A9N8JCP6"/>
<feature type="non-terminal residue" evidence="2">
    <location>
        <position position="1"/>
    </location>
</feature>
<accession>A0A9N8JCP6</accession>
<gene>
    <name evidence="2" type="ORF">AWRI4233_LOCUS209</name>
</gene>
<proteinExistence type="predicted"/>
<evidence type="ECO:0000313" key="3">
    <source>
        <dbReference type="Proteomes" id="UP000714618"/>
    </source>
</evidence>
<dbReference type="Proteomes" id="UP000714618">
    <property type="component" value="Unassembled WGS sequence"/>
</dbReference>
<evidence type="ECO:0000256" key="1">
    <source>
        <dbReference type="SAM" id="MobiDB-lite"/>
    </source>
</evidence>
<evidence type="ECO:0000313" key="2">
    <source>
        <dbReference type="EMBL" id="CAD0085449.1"/>
    </source>
</evidence>
<sequence>RPLLFLLACSLVAALPLRLPILVDQKPLLLSGSHHAAHPLTQHLDRMPISAELLFTASDDDEMIHVWLPLGKRISTQIRRRLSSSPATSNIGANSQRARVVKQDIRQTQAPASHMHDHGWSEQVAPRYTSEFGGGVPGSGRHSEAE</sequence>
<comment type="caution">
    <text evidence="2">The sequence shown here is derived from an EMBL/GenBank/DDBJ whole genome shotgun (WGS) entry which is preliminary data.</text>
</comment>
<protein>
    <submittedName>
        <fullName evidence="2">Uncharacterized protein</fullName>
    </submittedName>
</protein>
<dbReference type="OrthoDB" id="3650120at2759"/>
<organism evidence="2 3">
    <name type="scientific">Aureobasidium mustum</name>
    <dbReference type="NCBI Taxonomy" id="2773714"/>
    <lineage>
        <taxon>Eukaryota</taxon>
        <taxon>Fungi</taxon>
        <taxon>Dikarya</taxon>
        <taxon>Ascomycota</taxon>
        <taxon>Pezizomycotina</taxon>
        <taxon>Dothideomycetes</taxon>
        <taxon>Dothideomycetidae</taxon>
        <taxon>Dothideales</taxon>
        <taxon>Saccotheciaceae</taxon>
        <taxon>Aureobasidium</taxon>
    </lineage>
</organism>
<feature type="compositionally biased region" description="Polar residues" evidence="1">
    <location>
        <begin position="83"/>
        <end position="97"/>
    </location>
</feature>